<protein>
    <submittedName>
        <fullName evidence="1">Uncharacterized protein</fullName>
    </submittedName>
</protein>
<reference evidence="1 2" key="1">
    <citation type="submission" date="2024-06" db="EMBL/GenBank/DDBJ databases">
        <title>Genomic Encyclopedia of Type Strains, Phase IV (KMG-IV): sequencing the most valuable type-strain genomes for metagenomic binning, comparative biology and taxonomic classification.</title>
        <authorList>
            <person name="Goeker M."/>
        </authorList>
    </citation>
    <scope>NUCLEOTIDE SEQUENCE [LARGE SCALE GENOMIC DNA]</scope>
    <source>
        <strain evidence="1 2">DSM 17253</strain>
    </source>
</reference>
<proteinExistence type="predicted"/>
<gene>
    <name evidence="1" type="ORF">ABID47_004835</name>
</gene>
<dbReference type="EMBL" id="JBEPLV010000006">
    <property type="protein sequence ID" value="MET3548205.1"/>
    <property type="molecule type" value="Genomic_DNA"/>
</dbReference>
<sequence length="46" mass="5385">MQRSVFLFPARSVWQVTVFNRFTMRHAYPPLSFNNPPIGTELSMGR</sequence>
<name>A0ABV2F8V0_9BACL</name>
<comment type="caution">
    <text evidence="1">The sequence shown here is derived from an EMBL/GenBank/DDBJ whole genome shotgun (WGS) entry which is preliminary data.</text>
</comment>
<organism evidence="1 2">
    <name type="scientific">Paenibacillus favisporus</name>
    <dbReference type="NCBI Taxonomy" id="221028"/>
    <lineage>
        <taxon>Bacteria</taxon>
        <taxon>Bacillati</taxon>
        <taxon>Bacillota</taxon>
        <taxon>Bacilli</taxon>
        <taxon>Bacillales</taxon>
        <taxon>Paenibacillaceae</taxon>
        <taxon>Paenibacillus</taxon>
    </lineage>
</organism>
<keyword evidence="2" id="KW-1185">Reference proteome</keyword>
<accession>A0ABV2F8V0</accession>
<dbReference type="Proteomes" id="UP001549098">
    <property type="component" value="Unassembled WGS sequence"/>
</dbReference>
<evidence type="ECO:0000313" key="1">
    <source>
        <dbReference type="EMBL" id="MET3548205.1"/>
    </source>
</evidence>
<evidence type="ECO:0000313" key="2">
    <source>
        <dbReference type="Proteomes" id="UP001549098"/>
    </source>
</evidence>